<evidence type="ECO:0000259" key="4">
    <source>
        <dbReference type="Pfam" id="PF03936"/>
    </source>
</evidence>
<evidence type="ECO:0000313" key="5">
    <source>
        <dbReference type="EMBL" id="KAG8493355.1"/>
    </source>
</evidence>
<keyword evidence="6" id="KW-1185">Reference proteome</keyword>
<evidence type="ECO:0000256" key="2">
    <source>
        <dbReference type="ARBA" id="ARBA00022842"/>
    </source>
</evidence>
<dbReference type="InterPro" id="IPR005630">
    <property type="entry name" value="Terpene_synthase_metal-bd"/>
</dbReference>
<keyword evidence="3" id="KW-0456">Lyase</keyword>
<dbReference type="GO" id="GO:0000287">
    <property type="term" value="F:magnesium ion binding"/>
    <property type="evidence" value="ECO:0007669"/>
    <property type="project" value="InterPro"/>
</dbReference>
<keyword evidence="1" id="KW-0479">Metal-binding</keyword>
<dbReference type="OrthoDB" id="1936865at2759"/>
<dbReference type="GO" id="GO:0016114">
    <property type="term" value="P:terpenoid biosynthetic process"/>
    <property type="evidence" value="ECO:0007669"/>
    <property type="project" value="InterPro"/>
</dbReference>
<dbReference type="SUPFAM" id="SSF48576">
    <property type="entry name" value="Terpenoid synthases"/>
    <property type="match status" value="1"/>
</dbReference>
<dbReference type="Gene3D" id="1.10.600.10">
    <property type="entry name" value="Farnesyl Diphosphate Synthase"/>
    <property type="match status" value="3"/>
</dbReference>
<comment type="caution">
    <text evidence="5">The sequence shown here is derived from an EMBL/GenBank/DDBJ whole genome shotgun (WGS) entry which is preliminary data.</text>
</comment>
<evidence type="ECO:0000313" key="6">
    <source>
        <dbReference type="Proteomes" id="UP000701853"/>
    </source>
</evidence>
<dbReference type="PANTHER" id="PTHR31225">
    <property type="entry name" value="OS04G0344100 PROTEIN-RELATED"/>
    <property type="match status" value="1"/>
</dbReference>
<dbReference type="EMBL" id="JAHUZN010000005">
    <property type="protein sequence ID" value="KAG8493355.1"/>
    <property type="molecule type" value="Genomic_DNA"/>
</dbReference>
<dbReference type="AlphaFoldDB" id="A0A8J6D4K7"/>
<accession>A0A8J6D4K7</accession>
<gene>
    <name evidence="5" type="ORF">CXB51_010949</name>
</gene>
<dbReference type="GO" id="GO:0010333">
    <property type="term" value="F:terpene synthase activity"/>
    <property type="evidence" value="ECO:0007669"/>
    <property type="project" value="InterPro"/>
</dbReference>
<dbReference type="PANTHER" id="PTHR31225:SF98">
    <property type="entry name" value="TERPENE SYNTHASE 9-RELATED"/>
    <property type="match status" value="1"/>
</dbReference>
<name>A0A8J6D4K7_9ROSI</name>
<evidence type="ECO:0000256" key="3">
    <source>
        <dbReference type="ARBA" id="ARBA00023239"/>
    </source>
</evidence>
<dbReference type="Proteomes" id="UP000701853">
    <property type="component" value="Chromosome 5"/>
</dbReference>
<protein>
    <recommendedName>
        <fullName evidence="4">Terpene synthase metal-binding domain-containing protein</fullName>
    </recommendedName>
</protein>
<dbReference type="InterPro" id="IPR008949">
    <property type="entry name" value="Isoprenoid_synthase_dom_sf"/>
</dbReference>
<evidence type="ECO:0000256" key="1">
    <source>
        <dbReference type="ARBA" id="ARBA00022723"/>
    </source>
</evidence>
<feature type="domain" description="Terpene synthase metal-binding" evidence="4">
    <location>
        <begin position="82"/>
        <end position="151"/>
    </location>
</feature>
<organism evidence="5 6">
    <name type="scientific">Gossypium anomalum</name>
    <dbReference type="NCBI Taxonomy" id="47600"/>
    <lineage>
        <taxon>Eukaryota</taxon>
        <taxon>Viridiplantae</taxon>
        <taxon>Streptophyta</taxon>
        <taxon>Embryophyta</taxon>
        <taxon>Tracheophyta</taxon>
        <taxon>Spermatophyta</taxon>
        <taxon>Magnoliopsida</taxon>
        <taxon>eudicotyledons</taxon>
        <taxon>Gunneridae</taxon>
        <taxon>Pentapetalae</taxon>
        <taxon>rosids</taxon>
        <taxon>malvids</taxon>
        <taxon>Malvales</taxon>
        <taxon>Malvaceae</taxon>
        <taxon>Malvoideae</taxon>
        <taxon>Gossypium</taxon>
    </lineage>
</organism>
<sequence>MIEKGVLEEKAQNHKINEEILGNRFSRVIVNLSKNMARTAQCIYQHGDGVGTSTGVTKDCIAYSNIDHQYLLSFLVFQFEWRELNVKKKLSFSRGRVMEIYLLATDLSFEAQYAKCRICFTKYACLATVVDDIYDIYGSLDELQCFTKVVTNPTDHERPWLSRFTLNQRTVLEGWFFFVLWRQTLLLISFQLISMISLISLLVEIKRGDIPKVGQSYMIEKRISEGKARNHVKELINYAWKKINEEILETCFPQVIMNLSKNMTQAAQSIYHMVMVLAHQLVSLKIYQLPLPH</sequence>
<dbReference type="InterPro" id="IPR050148">
    <property type="entry name" value="Terpene_synthase-like"/>
</dbReference>
<proteinExistence type="predicted"/>
<dbReference type="Pfam" id="PF03936">
    <property type="entry name" value="Terpene_synth_C"/>
    <property type="match status" value="1"/>
</dbReference>
<keyword evidence="2" id="KW-0460">Magnesium</keyword>
<reference evidence="5 6" key="1">
    <citation type="journal article" date="2021" name="bioRxiv">
        <title>The Gossypium anomalum genome as a resource for cotton improvement and evolutionary analysis of hybrid incompatibility.</title>
        <authorList>
            <person name="Grover C.E."/>
            <person name="Yuan D."/>
            <person name="Arick M.A."/>
            <person name="Miller E.R."/>
            <person name="Hu G."/>
            <person name="Peterson D.G."/>
            <person name="Wendel J.F."/>
            <person name="Udall J.A."/>
        </authorList>
    </citation>
    <scope>NUCLEOTIDE SEQUENCE [LARGE SCALE GENOMIC DNA]</scope>
    <source>
        <strain evidence="5">JFW-Udall</strain>
        <tissue evidence="5">Leaf</tissue>
    </source>
</reference>